<sequence>MSCNMVSNDSPLTSQSWPRHLGLIAAVVAGSLMSGCAWMHGKAMRAVATPTLALAVIGDRLLTGKAVLYTDRRATVELSDDKDPALDCLGTMNYTNTTGGVLDLRCNDGSQIRLPYTTIGETQGHASGGGVSVTYGLPPENARAWLMPPAGRRLVLAKEEGFMCNWFDWALSCNYLRLE</sequence>
<keyword evidence="1" id="KW-0812">Transmembrane</keyword>
<reference evidence="2 3" key="1">
    <citation type="journal article" date="2011" name="EMBO J.">
        <title>Structural diversity of bacterial flagellar motors.</title>
        <authorList>
            <person name="Chen S."/>
            <person name="Beeby M."/>
            <person name="Murphy G.E."/>
            <person name="Leadbetter J.R."/>
            <person name="Hendrixson D.R."/>
            <person name="Briegel A."/>
            <person name="Li Z."/>
            <person name="Shi J."/>
            <person name="Tocheva E.I."/>
            <person name="Muller A."/>
            <person name="Dobro M.J."/>
            <person name="Jensen G.J."/>
        </authorList>
    </citation>
    <scope>NUCLEOTIDE SEQUENCE [LARGE SCALE GENOMIC DNA]</scope>
    <source>
        <strain evidence="2 3">ATCC 19624</strain>
    </source>
</reference>
<comment type="caution">
    <text evidence="2">The sequence shown here is derived from an EMBL/GenBank/DDBJ whole genome shotgun (WGS) entry which is preliminary data.</text>
</comment>
<evidence type="ECO:0000313" key="2">
    <source>
        <dbReference type="EMBL" id="EGI78620.1"/>
    </source>
</evidence>
<organism evidence="2 3">
    <name type="scientific">Hylemonella gracilis ATCC 19624</name>
    <dbReference type="NCBI Taxonomy" id="887062"/>
    <lineage>
        <taxon>Bacteria</taxon>
        <taxon>Pseudomonadati</taxon>
        <taxon>Pseudomonadota</taxon>
        <taxon>Betaproteobacteria</taxon>
        <taxon>Burkholderiales</taxon>
        <taxon>Comamonadaceae</taxon>
        <taxon>Hylemonella</taxon>
    </lineage>
</organism>
<accession>F3KNQ4</accession>
<feature type="transmembrane region" description="Helical" evidence="1">
    <location>
        <begin position="20"/>
        <end position="39"/>
    </location>
</feature>
<evidence type="ECO:0000313" key="3">
    <source>
        <dbReference type="Proteomes" id="UP000016368"/>
    </source>
</evidence>
<keyword evidence="3" id="KW-1185">Reference proteome</keyword>
<gene>
    <name evidence="2" type="ORF">HGR_00230</name>
</gene>
<dbReference type="eggNOG" id="ENOG502ZV5F">
    <property type="taxonomic scope" value="Bacteria"/>
</dbReference>
<name>F3KNQ4_9BURK</name>
<dbReference type="Proteomes" id="UP000016368">
    <property type="component" value="Unassembled WGS sequence"/>
</dbReference>
<proteinExistence type="predicted"/>
<keyword evidence="1" id="KW-1133">Transmembrane helix</keyword>
<protein>
    <submittedName>
        <fullName evidence="2">Uncharacterized protein</fullName>
    </submittedName>
</protein>
<keyword evidence="1" id="KW-0472">Membrane</keyword>
<dbReference type="EMBL" id="AEGR01000001">
    <property type="protein sequence ID" value="EGI78620.1"/>
    <property type="molecule type" value="Genomic_DNA"/>
</dbReference>
<dbReference type="AlphaFoldDB" id="F3KNQ4"/>
<evidence type="ECO:0000256" key="1">
    <source>
        <dbReference type="SAM" id="Phobius"/>
    </source>
</evidence>